<dbReference type="EMBL" id="JBFXLS010000001">
    <property type="protein sequence ID" value="KAL2835194.1"/>
    <property type="molecule type" value="Genomic_DNA"/>
</dbReference>
<evidence type="ECO:0000256" key="1">
    <source>
        <dbReference type="SAM" id="MobiDB-lite"/>
    </source>
</evidence>
<proteinExistence type="predicted"/>
<feature type="compositionally biased region" description="Basic and acidic residues" evidence="1">
    <location>
        <begin position="100"/>
        <end position="110"/>
    </location>
</feature>
<dbReference type="Proteomes" id="UP001610335">
    <property type="component" value="Unassembled WGS sequence"/>
</dbReference>
<sequence length="283" mass="31006">MADEYAEIGVSCVQVTCSPKDLEKLCVTWVTSGSGKQAACWLPRIYSTPSRSLARIRDSLRYALLDVVNEVTSFTSASQASDSECAYDSEPTQGDPSKLGPKETKDDPVHVSRSRAVSTWANSLRMVRLLILFCIQNPNYFIKQGLVAVLCLAFLGLGFIMSVRSGHHCPVQTSPLPVQAQSEVLDQANQILLAHYPGKLFEDSQEGVEGQGTTTSSMSILSVLNRYRAADVDGEAEPKMSLENERDHVKQDVEVGADVNADSSSLRDNIDYWLGWSGPLEIE</sequence>
<comment type="caution">
    <text evidence="2">The sequence shown here is derived from an EMBL/GenBank/DDBJ whole genome shotgun (WGS) entry which is preliminary data.</text>
</comment>
<keyword evidence="3" id="KW-1185">Reference proteome</keyword>
<gene>
    <name evidence="2" type="ORF">BDW59DRAFT_137302</name>
</gene>
<protein>
    <submittedName>
        <fullName evidence="2">Uncharacterized protein</fullName>
    </submittedName>
</protein>
<organism evidence="2 3">
    <name type="scientific">Aspergillus cavernicola</name>
    <dbReference type="NCBI Taxonomy" id="176166"/>
    <lineage>
        <taxon>Eukaryota</taxon>
        <taxon>Fungi</taxon>
        <taxon>Dikarya</taxon>
        <taxon>Ascomycota</taxon>
        <taxon>Pezizomycotina</taxon>
        <taxon>Eurotiomycetes</taxon>
        <taxon>Eurotiomycetidae</taxon>
        <taxon>Eurotiales</taxon>
        <taxon>Aspergillaceae</taxon>
        <taxon>Aspergillus</taxon>
        <taxon>Aspergillus subgen. Nidulantes</taxon>
    </lineage>
</organism>
<name>A0ABR4J577_9EURO</name>
<evidence type="ECO:0000313" key="3">
    <source>
        <dbReference type="Proteomes" id="UP001610335"/>
    </source>
</evidence>
<feature type="region of interest" description="Disordered" evidence="1">
    <location>
        <begin position="82"/>
        <end position="110"/>
    </location>
</feature>
<accession>A0ABR4J577</accession>
<reference evidence="2 3" key="1">
    <citation type="submission" date="2024-07" db="EMBL/GenBank/DDBJ databases">
        <title>Section-level genome sequencing and comparative genomics of Aspergillus sections Usti and Cavernicolus.</title>
        <authorList>
            <consortium name="Lawrence Berkeley National Laboratory"/>
            <person name="Nybo J.L."/>
            <person name="Vesth T.C."/>
            <person name="Theobald S."/>
            <person name="Frisvad J.C."/>
            <person name="Larsen T.O."/>
            <person name="Kjaerboelling I."/>
            <person name="Rothschild-Mancinelli K."/>
            <person name="Lyhne E.K."/>
            <person name="Kogle M.E."/>
            <person name="Barry K."/>
            <person name="Clum A."/>
            <person name="Na H."/>
            <person name="Ledsgaard L."/>
            <person name="Lin J."/>
            <person name="Lipzen A."/>
            <person name="Kuo A."/>
            <person name="Riley R."/>
            <person name="Mondo S."/>
            <person name="LaButti K."/>
            <person name="Haridas S."/>
            <person name="Pangalinan J."/>
            <person name="Salamov A.A."/>
            <person name="Simmons B.A."/>
            <person name="Magnuson J.K."/>
            <person name="Chen J."/>
            <person name="Drula E."/>
            <person name="Henrissat B."/>
            <person name="Wiebenga A."/>
            <person name="Lubbers R.J."/>
            <person name="Gomes A.C."/>
            <person name="Makela M.R."/>
            <person name="Stajich J."/>
            <person name="Grigoriev I.V."/>
            <person name="Mortensen U.H."/>
            <person name="De vries R.P."/>
            <person name="Baker S.E."/>
            <person name="Andersen M.R."/>
        </authorList>
    </citation>
    <scope>NUCLEOTIDE SEQUENCE [LARGE SCALE GENOMIC DNA]</scope>
    <source>
        <strain evidence="2 3">CBS 600.67</strain>
    </source>
</reference>
<evidence type="ECO:0000313" key="2">
    <source>
        <dbReference type="EMBL" id="KAL2835194.1"/>
    </source>
</evidence>